<evidence type="ECO:0000313" key="2">
    <source>
        <dbReference type="Proteomes" id="UP000688947"/>
    </source>
</evidence>
<comment type="caution">
    <text evidence="1">The sequence shown here is derived from an EMBL/GenBank/DDBJ whole genome shotgun (WGS) entry which is preliminary data.</text>
</comment>
<accession>A0A8T1U771</accession>
<name>A0A8T1U771_9STRA</name>
<dbReference type="Proteomes" id="UP000688947">
    <property type="component" value="Unassembled WGS sequence"/>
</dbReference>
<evidence type="ECO:0000313" key="1">
    <source>
        <dbReference type="EMBL" id="KAG6955228.1"/>
    </source>
</evidence>
<organism evidence="1 2">
    <name type="scientific">Phytophthora cactorum</name>
    <dbReference type="NCBI Taxonomy" id="29920"/>
    <lineage>
        <taxon>Eukaryota</taxon>
        <taxon>Sar</taxon>
        <taxon>Stramenopiles</taxon>
        <taxon>Oomycota</taxon>
        <taxon>Peronosporomycetes</taxon>
        <taxon>Peronosporales</taxon>
        <taxon>Peronosporaceae</taxon>
        <taxon>Phytophthora</taxon>
    </lineage>
</organism>
<protein>
    <submittedName>
        <fullName evidence="1">Uncharacterized protein</fullName>
    </submittedName>
</protein>
<sequence>MKTVASMLWKMMLAKEVFGPNSGCYTIKVGKAPTKARCLKHSIVVSNVEKAEGMMCTIFKARLHHDISCPCGYAGKRWNYAHHCQTKRHKSWASSMPESLHGHSWRSKTVEELDWLQTNSN</sequence>
<proteinExistence type="predicted"/>
<reference evidence="1" key="1">
    <citation type="submission" date="2021-01" db="EMBL/GenBank/DDBJ databases">
        <title>Phytophthora aleatoria, a newly-described species from Pinus radiata is distinct from Phytophthora cactorum isolates based on comparative genomics.</title>
        <authorList>
            <person name="Mcdougal R."/>
            <person name="Panda P."/>
            <person name="Williams N."/>
            <person name="Studholme D.J."/>
        </authorList>
    </citation>
    <scope>NUCLEOTIDE SEQUENCE</scope>
    <source>
        <strain evidence="1">NZFS 3830</strain>
    </source>
</reference>
<dbReference type="AlphaFoldDB" id="A0A8T1U771"/>
<gene>
    <name evidence="1" type="ORF">JG687_00011349</name>
</gene>
<dbReference type="EMBL" id="JAENGZ010000692">
    <property type="protein sequence ID" value="KAG6955228.1"/>
    <property type="molecule type" value="Genomic_DNA"/>
</dbReference>